<protein>
    <submittedName>
        <fullName evidence="1">Uncharacterized protein</fullName>
    </submittedName>
</protein>
<gene>
    <name evidence="1" type="ORF">EZS28_034616</name>
</gene>
<evidence type="ECO:0000313" key="2">
    <source>
        <dbReference type="Proteomes" id="UP000324800"/>
    </source>
</evidence>
<dbReference type="EMBL" id="SNRW01015950">
    <property type="protein sequence ID" value="KAA6369859.1"/>
    <property type="molecule type" value="Genomic_DNA"/>
</dbReference>
<proteinExistence type="predicted"/>
<dbReference type="Proteomes" id="UP000324800">
    <property type="component" value="Unassembled WGS sequence"/>
</dbReference>
<organism evidence="1 2">
    <name type="scientific">Streblomastix strix</name>
    <dbReference type="NCBI Taxonomy" id="222440"/>
    <lineage>
        <taxon>Eukaryota</taxon>
        <taxon>Metamonada</taxon>
        <taxon>Preaxostyla</taxon>
        <taxon>Oxymonadida</taxon>
        <taxon>Streblomastigidae</taxon>
        <taxon>Streblomastix</taxon>
    </lineage>
</organism>
<sequence length="85" mass="9696">MQLKNKETEGVQTPKTNPRNLIEITFQDLPHSGIGGKTARYAHVWRSVKGQREKTGIEPEDLFVFRNIRRTISLPKHASELQTLG</sequence>
<dbReference type="AlphaFoldDB" id="A0A5J4UH46"/>
<name>A0A5J4UH46_9EUKA</name>
<reference evidence="1 2" key="1">
    <citation type="submission" date="2019-03" db="EMBL/GenBank/DDBJ databases">
        <title>Single cell metagenomics reveals metabolic interactions within the superorganism composed of flagellate Streblomastix strix and complex community of Bacteroidetes bacteria on its surface.</title>
        <authorList>
            <person name="Treitli S.C."/>
            <person name="Kolisko M."/>
            <person name="Husnik F."/>
            <person name="Keeling P."/>
            <person name="Hampl V."/>
        </authorList>
    </citation>
    <scope>NUCLEOTIDE SEQUENCE [LARGE SCALE GENOMIC DNA]</scope>
    <source>
        <strain evidence="1">ST1C</strain>
    </source>
</reference>
<evidence type="ECO:0000313" key="1">
    <source>
        <dbReference type="EMBL" id="KAA6369859.1"/>
    </source>
</evidence>
<accession>A0A5J4UH46</accession>
<comment type="caution">
    <text evidence="1">The sequence shown here is derived from an EMBL/GenBank/DDBJ whole genome shotgun (WGS) entry which is preliminary data.</text>
</comment>